<gene>
    <name evidence="7" type="ORF">UFOPK3773_00793</name>
</gene>
<evidence type="ECO:0000256" key="5">
    <source>
        <dbReference type="ARBA" id="ARBA00022898"/>
    </source>
</evidence>
<evidence type="ECO:0000256" key="2">
    <source>
        <dbReference type="ARBA" id="ARBA00007441"/>
    </source>
</evidence>
<proteinExistence type="inferred from homology"/>
<evidence type="ECO:0000256" key="4">
    <source>
        <dbReference type="ARBA" id="ARBA00022679"/>
    </source>
</evidence>
<organism evidence="7">
    <name type="scientific">freshwater metagenome</name>
    <dbReference type="NCBI Taxonomy" id="449393"/>
    <lineage>
        <taxon>unclassified sequences</taxon>
        <taxon>metagenomes</taxon>
        <taxon>ecological metagenomes</taxon>
    </lineage>
</organism>
<dbReference type="InterPro" id="IPR050596">
    <property type="entry name" value="AspAT/PAT-like"/>
</dbReference>
<reference evidence="7" key="1">
    <citation type="submission" date="2020-05" db="EMBL/GenBank/DDBJ databases">
        <authorList>
            <person name="Chiriac C."/>
            <person name="Salcher M."/>
            <person name="Ghai R."/>
            <person name="Kavagutti S V."/>
        </authorList>
    </citation>
    <scope>NUCLEOTIDE SEQUENCE</scope>
</reference>
<dbReference type="InterPro" id="IPR015421">
    <property type="entry name" value="PyrdxlP-dep_Trfase_major"/>
</dbReference>
<evidence type="ECO:0000256" key="1">
    <source>
        <dbReference type="ARBA" id="ARBA00001933"/>
    </source>
</evidence>
<accession>A0A6J7J9K4</accession>
<dbReference type="Pfam" id="PF00155">
    <property type="entry name" value="Aminotran_1_2"/>
    <property type="match status" value="1"/>
</dbReference>
<comment type="cofactor">
    <cofactor evidence="1">
        <name>pyridoxal 5'-phosphate</name>
        <dbReference type="ChEBI" id="CHEBI:597326"/>
    </cofactor>
</comment>
<dbReference type="GO" id="GO:0006520">
    <property type="term" value="P:amino acid metabolic process"/>
    <property type="evidence" value="ECO:0007669"/>
    <property type="project" value="InterPro"/>
</dbReference>
<dbReference type="Gene3D" id="3.40.640.10">
    <property type="entry name" value="Type I PLP-dependent aspartate aminotransferase-like (Major domain)"/>
    <property type="match status" value="1"/>
</dbReference>
<keyword evidence="3" id="KW-0032">Aminotransferase</keyword>
<keyword evidence="5" id="KW-0663">Pyridoxal phosphate</keyword>
<dbReference type="GO" id="GO:0030170">
    <property type="term" value="F:pyridoxal phosphate binding"/>
    <property type="evidence" value="ECO:0007669"/>
    <property type="project" value="InterPro"/>
</dbReference>
<dbReference type="CDD" id="cd00609">
    <property type="entry name" value="AAT_like"/>
    <property type="match status" value="1"/>
</dbReference>
<name>A0A6J7J9K4_9ZZZZ</name>
<dbReference type="AlphaFoldDB" id="A0A6J7J9K4"/>
<protein>
    <submittedName>
        <fullName evidence="7">Unannotated protein</fullName>
    </submittedName>
</protein>
<dbReference type="SUPFAM" id="SSF53383">
    <property type="entry name" value="PLP-dependent transferases"/>
    <property type="match status" value="1"/>
</dbReference>
<dbReference type="PANTHER" id="PTHR46383">
    <property type="entry name" value="ASPARTATE AMINOTRANSFERASE"/>
    <property type="match status" value="1"/>
</dbReference>
<dbReference type="InterPro" id="IPR004839">
    <property type="entry name" value="Aminotransferase_I/II_large"/>
</dbReference>
<evidence type="ECO:0000259" key="6">
    <source>
        <dbReference type="Pfam" id="PF00155"/>
    </source>
</evidence>
<dbReference type="PANTHER" id="PTHR46383:SF1">
    <property type="entry name" value="ASPARTATE AMINOTRANSFERASE"/>
    <property type="match status" value="1"/>
</dbReference>
<feature type="domain" description="Aminotransferase class I/classII large" evidence="6">
    <location>
        <begin position="10"/>
        <end position="170"/>
    </location>
</feature>
<evidence type="ECO:0000256" key="3">
    <source>
        <dbReference type="ARBA" id="ARBA00022576"/>
    </source>
</evidence>
<dbReference type="GO" id="GO:0008483">
    <property type="term" value="F:transaminase activity"/>
    <property type="evidence" value="ECO:0007669"/>
    <property type="project" value="UniProtKB-KW"/>
</dbReference>
<dbReference type="EMBL" id="CAFBNF010000066">
    <property type="protein sequence ID" value="CAB4939945.1"/>
    <property type="molecule type" value="Genomic_DNA"/>
</dbReference>
<dbReference type="InterPro" id="IPR015424">
    <property type="entry name" value="PyrdxlP-dep_Trfase"/>
</dbReference>
<comment type="similarity">
    <text evidence="2">Belongs to the class-I pyridoxal-phosphate-dependent aminotransferase family.</text>
</comment>
<keyword evidence="4" id="KW-0808">Transferase</keyword>
<evidence type="ECO:0000313" key="7">
    <source>
        <dbReference type="EMBL" id="CAB4939945.1"/>
    </source>
</evidence>
<sequence>MFGGPSVSTASLGGDDRVISIFTFSKTYAMTGWRVGYVTGPATFIRQLSLHQEPVVSCASTVSQHAALAALAGPQECVQDMVDAYQRRRDLAAGALTAGGVPFVMPRGAFFLMVDARATGMDSWEFALHLLREAGVGTVPGAAFGAAGEGFLRLTLAASDELIDEGVARLTAAYRDKISSNGAELRGV</sequence>